<dbReference type="GO" id="GO:0004400">
    <property type="term" value="F:histidinol-phosphate transaminase activity"/>
    <property type="evidence" value="ECO:0007669"/>
    <property type="project" value="UniProtKB-UniRule"/>
</dbReference>
<dbReference type="CDD" id="cd00609">
    <property type="entry name" value="AAT_like"/>
    <property type="match status" value="1"/>
</dbReference>
<comment type="cofactor">
    <cofactor evidence="1 6">
        <name>pyridoxal 5'-phosphate</name>
        <dbReference type="ChEBI" id="CHEBI:597326"/>
    </cofactor>
</comment>
<keyword evidence="4 6" id="KW-0808">Transferase</keyword>
<evidence type="ECO:0000256" key="4">
    <source>
        <dbReference type="ARBA" id="ARBA00022679"/>
    </source>
</evidence>
<dbReference type="PANTHER" id="PTHR43643:SF3">
    <property type="entry name" value="HISTIDINOL-PHOSPHATE AMINOTRANSFERASE"/>
    <property type="match status" value="1"/>
</dbReference>
<dbReference type="Gene3D" id="3.40.640.10">
    <property type="entry name" value="Type I PLP-dependent aspartate aminotransferase-like (Major domain)"/>
    <property type="match status" value="1"/>
</dbReference>
<keyword evidence="3 6" id="KW-0032">Aminotransferase</keyword>
<dbReference type="PANTHER" id="PTHR43643">
    <property type="entry name" value="HISTIDINOL-PHOSPHATE AMINOTRANSFERASE 2"/>
    <property type="match status" value="1"/>
</dbReference>
<feature type="domain" description="Aminotransferase class I/classII large" evidence="7">
    <location>
        <begin position="36"/>
        <end position="351"/>
    </location>
</feature>
<dbReference type="InterPro" id="IPR024892">
    <property type="entry name" value="ArAT"/>
</dbReference>
<evidence type="ECO:0000256" key="2">
    <source>
        <dbReference type="ARBA" id="ARBA00011738"/>
    </source>
</evidence>
<comment type="catalytic activity">
    <reaction evidence="6">
        <text>L-histidinol phosphate + 2-oxoglutarate = 3-(imidazol-4-yl)-2-oxopropyl phosphate + L-glutamate</text>
        <dbReference type="Rhea" id="RHEA:23744"/>
        <dbReference type="ChEBI" id="CHEBI:16810"/>
        <dbReference type="ChEBI" id="CHEBI:29985"/>
        <dbReference type="ChEBI" id="CHEBI:57766"/>
        <dbReference type="ChEBI" id="CHEBI:57980"/>
        <dbReference type="EC" id="2.6.1.9"/>
    </reaction>
</comment>
<dbReference type="Gene3D" id="3.90.1150.10">
    <property type="entry name" value="Aspartate Aminotransferase, domain 1"/>
    <property type="match status" value="1"/>
</dbReference>
<dbReference type="GO" id="GO:0000105">
    <property type="term" value="P:L-histidine biosynthetic process"/>
    <property type="evidence" value="ECO:0007669"/>
    <property type="project" value="UniProtKB-UniRule"/>
</dbReference>
<dbReference type="SUPFAM" id="SSF53383">
    <property type="entry name" value="PLP-dependent transferases"/>
    <property type="match status" value="1"/>
</dbReference>
<dbReference type="RefSeq" id="WP_303908786.1">
    <property type="nucleotide sequence ID" value="NZ_DYXC01000163.1"/>
</dbReference>
<keyword evidence="6" id="KW-0028">Amino-acid biosynthesis</keyword>
<feature type="modified residue" description="N6-(pyridoxal phosphate)lysine" evidence="6">
    <location>
        <position position="225"/>
    </location>
</feature>
<dbReference type="InterPro" id="IPR015421">
    <property type="entry name" value="PyrdxlP-dep_Trfase_major"/>
</dbReference>
<comment type="similarity">
    <text evidence="6">Belongs to the class-II pyridoxal-phosphate-dependent aminotransferase family. Histidinol-phosphate aminotransferase subfamily.</text>
</comment>
<dbReference type="InterPro" id="IPR015422">
    <property type="entry name" value="PyrdxlP-dep_Trfase_small"/>
</dbReference>
<reference evidence="8" key="1">
    <citation type="journal article" date="2021" name="PeerJ">
        <title>Extensive microbial diversity within the chicken gut microbiome revealed by metagenomics and culture.</title>
        <authorList>
            <person name="Gilroy R."/>
            <person name="Ravi A."/>
            <person name="Getino M."/>
            <person name="Pursley I."/>
            <person name="Horton D.L."/>
            <person name="Alikhan N.F."/>
            <person name="Baker D."/>
            <person name="Gharbi K."/>
            <person name="Hall N."/>
            <person name="Watson M."/>
            <person name="Adriaenssens E.M."/>
            <person name="Foster-Nyarko E."/>
            <person name="Jarju S."/>
            <person name="Secka A."/>
            <person name="Antonio M."/>
            <person name="Oren A."/>
            <person name="Chaudhuri R.R."/>
            <person name="La Ragione R."/>
            <person name="Hildebrand F."/>
            <person name="Pallen M.J."/>
        </authorList>
    </citation>
    <scope>NUCLEOTIDE SEQUENCE</scope>
    <source>
        <strain evidence="8">ChiHjej13B12-14962</strain>
    </source>
</reference>
<dbReference type="InterPro" id="IPR050106">
    <property type="entry name" value="HistidinolP_aminotransfase"/>
</dbReference>
<comment type="pathway">
    <text evidence="6">Amino-acid biosynthesis; L-histidine biosynthesis; L-histidine from 5-phospho-alpha-D-ribose 1-diphosphate: step 7/9.</text>
</comment>
<dbReference type="InterPro" id="IPR005861">
    <property type="entry name" value="HisP_aminotrans"/>
</dbReference>
<reference evidence="8" key="2">
    <citation type="submission" date="2021-09" db="EMBL/GenBank/DDBJ databases">
        <authorList>
            <person name="Gilroy R."/>
        </authorList>
    </citation>
    <scope>NUCLEOTIDE SEQUENCE</scope>
    <source>
        <strain evidence="8">ChiHjej13B12-14962</strain>
    </source>
</reference>
<comment type="subunit">
    <text evidence="2 6">Homodimer.</text>
</comment>
<dbReference type="HAMAP" id="MF_01023">
    <property type="entry name" value="HisC_aminotrans_2"/>
    <property type="match status" value="1"/>
</dbReference>
<sequence>MTQQTVASFFRPAVDAVPNYKPGKQPAVAPGMTAYKLSSNEHYLPPLPAVVKALTKPMTPSSYPDPAASALTAELAMYLGVGSEHITVGAGGSEMLSALAHVTLEAGCEVVYPSPSFELYEQVTALTGAVQRPIPLTPDYRHDLPAMAEAITDHTRLVLLCSPNNPTGPAITAHEFESFMAAVPPNVLVALDEAYWEFMTNPDAVNGLDMVNNYPNLVLIRTFSKAHGLAGFRIGYAVGQPEIISAIGKAQIPFGVTQPSQNAAIASLHHIDQVLERARAIAVARDKFVTALRAQGWQVPEAQANFVWLPLGELSTEFENACVAQALAVRNLGHGVRISIGEPAAMQRILEVTAKFITRHSTICTKP</sequence>
<evidence type="ECO:0000313" key="9">
    <source>
        <dbReference type="Proteomes" id="UP000703315"/>
    </source>
</evidence>
<dbReference type="GO" id="GO:0030170">
    <property type="term" value="F:pyridoxal phosphate binding"/>
    <property type="evidence" value="ECO:0007669"/>
    <property type="project" value="InterPro"/>
</dbReference>
<evidence type="ECO:0000256" key="3">
    <source>
        <dbReference type="ARBA" id="ARBA00022576"/>
    </source>
</evidence>
<comment type="caution">
    <text evidence="8">The sequence shown here is derived from an EMBL/GenBank/DDBJ whole genome shotgun (WGS) entry which is preliminary data.</text>
</comment>
<evidence type="ECO:0000256" key="5">
    <source>
        <dbReference type="ARBA" id="ARBA00022898"/>
    </source>
</evidence>
<name>A0A921FPH3_9MICC</name>
<keyword evidence="5 6" id="KW-0663">Pyridoxal phosphate</keyword>
<evidence type="ECO:0000313" key="8">
    <source>
        <dbReference type="EMBL" id="HJF15873.1"/>
    </source>
</evidence>
<dbReference type="AlphaFoldDB" id="A0A921FPH3"/>
<gene>
    <name evidence="6" type="primary">hisC</name>
    <name evidence="8" type="ORF">K8V32_13970</name>
</gene>
<dbReference type="InterPro" id="IPR004839">
    <property type="entry name" value="Aminotransferase_I/II_large"/>
</dbReference>
<evidence type="ECO:0000256" key="6">
    <source>
        <dbReference type="HAMAP-Rule" id="MF_01023"/>
    </source>
</evidence>
<organism evidence="8 9">
    <name type="scientific">Enteractinococcus helveticum</name>
    <dbReference type="NCBI Taxonomy" id="1837282"/>
    <lineage>
        <taxon>Bacteria</taxon>
        <taxon>Bacillati</taxon>
        <taxon>Actinomycetota</taxon>
        <taxon>Actinomycetes</taxon>
        <taxon>Micrococcales</taxon>
        <taxon>Micrococcaceae</taxon>
    </lineage>
</organism>
<proteinExistence type="inferred from homology"/>
<dbReference type="Pfam" id="PF00155">
    <property type="entry name" value="Aminotran_1_2"/>
    <property type="match status" value="1"/>
</dbReference>
<evidence type="ECO:0000259" key="7">
    <source>
        <dbReference type="Pfam" id="PF00155"/>
    </source>
</evidence>
<protein>
    <recommendedName>
        <fullName evidence="6">Histidinol-phosphate aminotransferase</fullName>
        <ecNumber evidence="6">2.6.1.9</ecNumber>
    </recommendedName>
    <alternativeName>
        <fullName evidence="6">Imidazole acetol-phosphate transaminase</fullName>
    </alternativeName>
</protein>
<dbReference type="Proteomes" id="UP000703315">
    <property type="component" value="Unassembled WGS sequence"/>
</dbReference>
<dbReference type="NCBIfam" id="NF002878">
    <property type="entry name" value="PRK03321.1"/>
    <property type="match status" value="1"/>
</dbReference>
<dbReference type="EC" id="2.6.1.9" evidence="6"/>
<keyword evidence="6" id="KW-0368">Histidine biosynthesis</keyword>
<dbReference type="InterPro" id="IPR015424">
    <property type="entry name" value="PyrdxlP-dep_Trfase"/>
</dbReference>
<accession>A0A921FPH3</accession>
<evidence type="ECO:0000256" key="1">
    <source>
        <dbReference type="ARBA" id="ARBA00001933"/>
    </source>
</evidence>
<dbReference type="EMBL" id="DYXC01000163">
    <property type="protein sequence ID" value="HJF15873.1"/>
    <property type="molecule type" value="Genomic_DNA"/>
</dbReference>